<feature type="compositionally biased region" description="Basic and acidic residues" evidence="5">
    <location>
        <begin position="215"/>
        <end position="225"/>
    </location>
</feature>
<organism evidence="7">
    <name type="scientific">Oryza sativa subsp. japonica</name>
    <name type="common">Rice</name>
    <dbReference type="NCBI Taxonomy" id="39947"/>
    <lineage>
        <taxon>Eukaryota</taxon>
        <taxon>Viridiplantae</taxon>
        <taxon>Streptophyta</taxon>
        <taxon>Embryophyta</taxon>
        <taxon>Tracheophyta</taxon>
        <taxon>Spermatophyta</taxon>
        <taxon>Magnoliopsida</taxon>
        <taxon>Liliopsida</taxon>
        <taxon>Poales</taxon>
        <taxon>Poaceae</taxon>
        <taxon>BOP clade</taxon>
        <taxon>Oryzoideae</taxon>
        <taxon>Oryzeae</taxon>
        <taxon>Oryzinae</taxon>
        <taxon>Oryza</taxon>
        <taxon>Oryza sativa</taxon>
    </lineage>
</organism>
<feature type="compositionally biased region" description="Low complexity" evidence="5">
    <location>
        <begin position="124"/>
        <end position="137"/>
    </location>
</feature>
<dbReference type="GO" id="GO:0046872">
    <property type="term" value="F:metal ion binding"/>
    <property type="evidence" value="ECO:0007669"/>
    <property type="project" value="UniProtKB-KW"/>
</dbReference>
<evidence type="ECO:0000256" key="5">
    <source>
        <dbReference type="SAM" id="MobiDB-lite"/>
    </source>
</evidence>
<feature type="compositionally biased region" description="Basic residues" evidence="5">
    <location>
        <begin position="365"/>
        <end position="390"/>
    </location>
</feature>
<evidence type="ECO:0000256" key="3">
    <source>
        <dbReference type="ARBA" id="ARBA00023289"/>
    </source>
</evidence>
<keyword evidence="2" id="KW-0479">Metal-binding</keyword>
<dbReference type="AlphaFoldDB" id="A3AHV3"/>
<feature type="domain" description="HMA" evidence="6">
    <location>
        <begin position="21"/>
        <end position="84"/>
    </location>
</feature>
<evidence type="ECO:0000256" key="1">
    <source>
        <dbReference type="ARBA" id="ARBA00022481"/>
    </source>
</evidence>
<feature type="compositionally biased region" description="Basic and acidic residues" evidence="5">
    <location>
        <begin position="139"/>
        <end position="174"/>
    </location>
</feature>
<feature type="region of interest" description="Disordered" evidence="5">
    <location>
        <begin position="362"/>
        <end position="398"/>
    </location>
</feature>
<dbReference type="CDD" id="cd00371">
    <property type="entry name" value="HMA"/>
    <property type="match status" value="1"/>
</dbReference>
<dbReference type="Gene3D" id="3.30.70.100">
    <property type="match status" value="1"/>
</dbReference>
<protein>
    <recommendedName>
        <fullName evidence="6">HMA domain-containing protein</fullName>
    </recommendedName>
</protein>
<accession>A3AHV3</accession>
<dbReference type="PANTHER" id="PTHR45868">
    <property type="entry name" value="HEAVY METAL-ASSOCIATED ISOPRENYLATED PLANT PROTEIN 33-RELATED"/>
    <property type="match status" value="1"/>
</dbReference>
<keyword evidence="1" id="KW-0488">Methylation</keyword>
<evidence type="ECO:0000256" key="4">
    <source>
        <dbReference type="ARBA" id="ARBA00024045"/>
    </source>
</evidence>
<dbReference type="SUPFAM" id="SSF55008">
    <property type="entry name" value="HMA, heavy metal-associated domain"/>
    <property type="match status" value="1"/>
</dbReference>
<feature type="region of interest" description="Disordered" evidence="5">
    <location>
        <begin position="105"/>
        <end position="251"/>
    </location>
</feature>
<evidence type="ECO:0000259" key="6">
    <source>
        <dbReference type="PROSITE" id="PS50846"/>
    </source>
</evidence>
<sequence length="398" mass="41156">MASADAVSPAPATSAAAQQQLRTVVLRVSIHCLGCKKKVRKVLRSIEGVKDVKVDAAMHKVTVTGTVDGDTLVKRLYKSGKQAVPWQHPHVAPAPEAVKAIEAAPQQPEAAPAGDNDGGKGSDAAAAAAKEAAAQAESSEEKKTEEKPEAEKEAEKKEEEQEAKPSDEAKKDAGGESEAAPEAKAKGDDVGAEPAKEAVPAAAVKEASNDDEGAKDEKSKPKDAGDAAPPAAATTTERSLHFSPTPAAHKQHEEHYPYPYYGAPQPVMSYHMAQPTTSVSYYAPRAGAGVLHAAAPTAAGVLRAAAAAAAIQAAVAVAAAAGNAAAVVAVVPVHAVPALVAGHLLPRLLQPAGDGARAAAAGRVPHVRRREPQRLQRHVNATRRRRRRRLAGQAGREK</sequence>
<evidence type="ECO:0000256" key="2">
    <source>
        <dbReference type="ARBA" id="ARBA00022723"/>
    </source>
</evidence>
<dbReference type="PROSITE" id="PS50846">
    <property type="entry name" value="HMA_2"/>
    <property type="match status" value="1"/>
</dbReference>
<keyword evidence="3" id="KW-0636">Prenylation</keyword>
<dbReference type="InterPro" id="IPR006121">
    <property type="entry name" value="HMA_dom"/>
</dbReference>
<feature type="compositionally biased region" description="Low complexity" evidence="5">
    <location>
        <begin position="227"/>
        <end position="236"/>
    </location>
</feature>
<dbReference type="Proteomes" id="UP000007752">
    <property type="component" value="Chromosome 3"/>
</dbReference>
<feature type="compositionally biased region" description="Low complexity" evidence="5">
    <location>
        <begin position="197"/>
        <end position="206"/>
    </location>
</feature>
<comment type="similarity">
    <text evidence="4">Belongs to the HIPP family.</text>
</comment>
<evidence type="ECO:0000313" key="7">
    <source>
        <dbReference type="EMBL" id="EAZ26892.1"/>
    </source>
</evidence>
<dbReference type="InterPro" id="IPR036163">
    <property type="entry name" value="HMA_dom_sf"/>
</dbReference>
<reference evidence="7" key="1">
    <citation type="journal article" date="2005" name="PLoS Biol.">
        <title>The genomes of Oryza sativa: a history of duplications.</title>
        <authorList>
            <person name="Yu J."/>
            <person name="Wang J."/>
            <person name="Lin W."/>
            <person name="Li S."/>
            <person name="Li H."/>
            <person name="Zhou J."/>
            <person name="Ni P."/>
            <person name="Dong W."/>
            <person name="Hu S."/>
            <person name="Zeng C."/>
            <person name="Zhang J."/>
            <person name="Zhang Y."/>
            <person name="Li R."/>
            <person name="Xu Z."/>
            <person name="Li S."/>
            <person name="Li X."/>
            <person name="Zheng H."/>
            <person name="Cong L."/>
            <person name="Lin L."/>
            <person name="Yin J."/>
            <person name="Geng J."/>
            <person name="Li G."/>
            <person name="Shi J."/>
            <person name="Liu J."/>
            <person name="Lv H."/>
            <person name="Li J."/>
            <person name="Wang J."/>
            <person name="Deng Y."/>
            <person name="Ran L."/>
            <person name="Shi X."/>
            <person name="Wang X."/>
            <person name="Wu Q."/>
            <person name="Li C."/>
            <person name="Ren X."/>
            <person name="Wang J."/>
            <person name="Wang X."/>
            <person name="Li D."/>
            <person name="Liu D."/>
            <person name="Zhang X."/>
            <person name="Ji Z."/>
            <person name="Zhao W."/>
            <person name="Sun Y."/>
            <person name="Zhang Z."/>
            <person name="Bao J."/>
            <person name="Han Y."/>
            <person name="Dong L."/>
            <person name="Ji J."/>
            <person name="Chen P."/>
            <person name="Wu S."/>
            <person name="Liu J."/>
            <person name="Xiao Y."/>
            <person name="Bu D."/>
            <person name="Tan J."/>
            <person name="Yang L."/>
            <person name="Ye C."/>
            <person name="Zhang J."/>
            <person name="Xu J."/>
            <person name="Zhou Y."/>
            <person name="Yu Y."/>
            <person name="Zhang B."/>
            <person name="Zhuang S."/>
            <person name="Wei H."/>
            <person name="Liu B."/>
            <person name="Lei M."/>
            <person name="Yu H."/>
            <person name="Li Y."/>
            <person name="Xu H."/>
            <person name="Wei S."/>
            <person name="He X."/>
            <person name="Fang L."/>
            <person name="Zhang Z."/>
            <person name="Zhang Y."/>
            <person name="Huang X."/>
            <person name="Su Z."/>
            <person name="Tong W."/>
            <person name="Li J."/>
            <person name="Tong Z."/>
            <person name="Li S."/>
            <person name="Ye J."/>
            <person name="Wang L."/>
            <person name="Fang L."/>
            <person name="Lei T."/>
            <person name="Chen C."/>
            <person name="Chen H."/>
            <person name="Xu Z."/>
            <person name="Li H."/>
            <person name="Huang H."/>
            <person name="Zhang F."/>
            <person name="Xu H."/>
            <person name="Li N."/>
            <person name="Zhao C."/>
            <person name="Li S."/>
            <person name="Dong L."/>
            <person name="Huang Y."/>
            <person name="Li L."/>
            <person name="Xi Y."/>
            <person name="Qi Q."/>
            <person name="Li W."/>
            <person name="Zhang B."/>
            <person name="Hu W."/>
            <person name="Zhang Y."/>
            <person name="Tian X."/>
            <person name="Jiao Y."/>
            <person name="Liang X."/>
            <person name="Jin J."/>
            <person name="Gao L."/>
            <person name="Zheng W."/>
            <person name="Hao B."/>
            <person name="Liu S."/>
            <person name="Wang W."/>
            <person name="Yuan L."/>
            <person name="Cao M."/>
            <person name="McDermott J."/>
            <person name="Samudrala R."/>
            <person name="Wang J."/>
            <person name="Wong G.K."/>
            <person name="Yang H."/>
        </authorList>
    </citation>
    <scope>NUCLEOTIDE SEQUENCE [LARGE SCALE GENOMIC DNA]</scope>
</reference>
<dbReference type="Pfam" id="PF00403">
    <property type="entry name" value="HMA"/>
    <property type="match status" value="1"/>
</dbReference>
<reference evidence="7" key="2">
    <citation type="submission" date="2008-12" db="EMBL/GenBank/DDBJ databases">
        <title>Improved gene annotation of the rice (Oryza sativa) genomes.</title>
        <authorList>
            <person name="Wang J."/>
            <person name="Li R."/>
            <person name="Fan W."/>
            <person name="Huang Q."/>
            <person name="Zhang J."/>
            <person name="Zhou Y."/>
            <person name="Hu Y."/>
            <person name="Zi S."/>
            <person name="Li J."/>
            <person name="Ni P."/>
            <person name="Zheng H."/>
            <person name="Zhang Y."/>
            <person name="Zhao M."/>
            <person name="Hao Q."/>
            <person name="McDermott J."/>
            <person name="Samudrala R."/>
            <person name="Kristiansen K."/>
            <person name="Wong G.K.-S."/>
        </authorList>
    </citation>
    <scope>NUCLEOTIDE SEQUENCE</scope>
</reference>
<proteinExistence type="inferred from homology"/>
<name>A3AHV3_ORYSJ</name>
<keyword evidence="3" id="KW-0449">Lipoprotein</keyword>
<dbReference type="EMBL" id="CM000140">
    <property type="protein sequence ID" value="EAZ26892.1"/>
    <property type="molecule type" value="Genomic_DNA"/>
</dbReference>
<dbReference type="PANTHER" id="PTHR45868:SF82">
    <property type="entry name" value="HEAVY METAL TRANSPORT_DETOXIFICATION SUPERFAMILY PROTEIN"/>
    <property type="match status" value="1"/>
</dbReference>
<gene>
    <name evidence="7" type="ORF">OsJ_10817</name>
</gene>